<sequence length="143" mass="14642">MAHSGGAGNSGTSNQKALPRGVLARSGLPLPAGARLSSSIRAPRDLTLGGKVGGLPKKSLAPNLTPKSSTSTSAANNSEGRGNVRRRFGPRGEDGEYCGRGYRDGSGTRRRGGADSSRGRGRGKGVHQNLVQLDGNSCDIVCD</sequence>
<dbReference type="AlphaFoldDB" id="A0A1V9XM31"/>
<evidence type="ECO:0000256" key="1">
    <source>
        <dbReference type="SAM" id="MobiDB-lite"/>
    </source>
</evidence>
<evidence type="ECO:0000313" key="3">
    <source>
        <dbReference type="Proteomes" id="UP000192247"/>
    </source>
</evidence>
<evidence type="ECO:0000313" key="2">
    <source>
        <dbReference type="EMBL" id="OQR74432.1"/>
    </source>
</evidence>
<feature type="region of interest" description="Disordered" evidence="1">
    <location>
        <begin position="1"/>
        <end position="128"/>
    </location>
</feature>
<dbReference type="GO" id="GO:0000428">
    <property type="term" value="C:DNA-directed RNA polymerase complex"/>
    <property type="evidence" value="ECO:0007669"/>
    <property type="project" value="UniProtKB-KW"/>
</dbReference>
<keyword evidence="2" id="KW-0240">DNA-directed RNA polymerase</keyword>
<keyword evidence="3" id="KW-1185">Reference proteome</keyword>
<dbReference type="EMBL" id="MNPL01007986">
    <property type="protein sequence ID" value="OQR74432.1"/>
    <property type="molecule type" value="Genomic_DNA"/>
</dbReference>
<dbReference type="OrthoDB" id="5836119at2759"/>
<dbReference type="Proteomes" id="UP000192247">
    <property type="component" value="Unassembled WGS sequence"/>
</dbReference>
<keyword evidence="2" id="KW-0804">Transcription</keyword>
<dbReference type="InParanoid" id="A0A1V9XM31"/>
<proteinExistence type="predicted"/>
<name>A0A1V9XM31_9ACAR</name>
<accession>A0A1V9XM31</accession>
<organism evidence="2 3">
    <name type="scientific">Tropilaelaps mercedesae</name>
    <dbReference type="NCBI Taxonomy" id="418985"/>
    <lineage>
        <taxon>Eukaryota</taxon>
        <taxon>Metazoa</taxon>
        <taxon>Ecdysozoa</taxon>
        <taxon>Arthropoda</taxon>
        <taxon>Chelicerata</taxon>
        <taxon>Arachnida</taxon>
        <taxon>Acari</taxon>
        <taxon>Parasitiformes</taxon>
        <taxon>Mesostigmata</taxon>
        <taxon>Gamasina</taxon>
        <taxon>Dermanyssoidea</taxon>
        <taxon>Laelapidae</taxon>
        <taxon>Tropilaelaps</taxon>
    </lineage>
</organism>
<comment type="caution">
    <text evidence="2">The sequence shown here is derived from an EMBL/GenBank/DDBJ whole genome shotgun (WGS) entry which is preliminary data.</text>
</comment>
<protein>
    <submittedName>
        <fullName evidence="2">DNA-directed RNA polymerase III subunit RPC4-like</fullName>
    </submittedName>
</protein>
<feature type="compositionally biased region" description="Low complexity" evidence="1">
    <location>
        <begin position="68"/>
        <end position="78"/>
    </location>
</feature>
<gene>
    <name evidence="2" type="ORF">BIW11_09077</name>
</gene>
<reference evidence="2 3" key="1">
    <citation type="journal article" date="2017" name="Gigascience">
        <title>Draft genome of the honey bee ectoparasitic mite, Tropilaelaps mercedesae, is shaped by the parasitic life history.</title>
        <authorList>
            <person name="Dong X."/>
            <person name="Armstrong S.D."/>
            <person name="Xia D."/>
            <person name="Makepeace B.L."/>
            <person name="Darby A.C."/>
            <person name="Kadowaki T."/>
        </authorList>
    </citation>
    <scope>NUCLEOTIDE SEQUENCE [LARGE SCALE GENOMIC DNA]</scope>
    <source>
        <strain evidence="2">Wuxi-XJTLU</strain>
    </source>
</reference>